<comment type="subcellular location">
    <subcellularLocation>
        <location evidence="1">Cell outer membrane</location>
        <topology evidence="1">Multi-pass membrane protein</topology>
    </subcellularLocation>
</comment>
<dbReference type="STRING" id="1184151.AW736_18580"/>
<dbReference type="AlphaFoldDB" id="A0A178IEM4"/>
<dbReference type="GO" id="GO:0009279">
    <property type="term" value="C:cell outer membrane"/>
    <property type="evidence" value="ECO:0007669"/>
    <property type="project" value="UniProtKB-SubCell"/>
</dbReference>
<sequence>MCAAQSRAQAVRPAPGDAPESARSGEKDSPVRIQTTLPGDADNEDPVEMSVFEVTAKKRGYYAESTMAGTRLNSSIEDLGAAITVITTEQMDDFGMLDINDIFNFEVGTEGAGTFTDVSIDANGSVSDGNMDSPGTANRVRGLGNPNQTFGNFETSGRTPLDRLLLDGVEITRGPSSIIAGLGNPAGTINSIPATPHLTRNRNKAQVRLDGNNGFRESLDVSRVLVKGRLAVRAQQMFWHQGFQRKPSGTDAELYNFMVKYQPSKRTVFNVAYSKYKISGNRANVITPADGITPWRERGEYTWDPLEPNLSSTFGAAYDRNGNKIPGQANTNYMTNNGGLARMFQTSGRGTSLLFVDRDGSILWMSPRGTETDNAFANDQTLYNYAMVAQQPVLDPNLPVSTTSRYPVGVHDQSLYDWTSINIAATDWFYQTNDTILARLTQTFIETPRQYLAVDLGWFREDSTSYSKMLMGKSKKNQTSSFLGIDINRKLYDGSDNPNYLRPYLAVNQDLVSENPLLNDTFRTQMAYKLDFRRDTGWTRWLGLHQVTAYHEYKQFETRRYNYRHALTDEHPWLPAGTPRGTSNNQEVINPDLPWNQISNTNTRNYAFYYMGDAIGQNVDYSPGTLTPGQYDYIWGNVATGLIHHEPAYLGLAADLAGSGGTNNSLKITKGMGAVLQSHLVRDGVVVTAGVRRDRVFQKDGVSPQLLPDGLTHDFAWDNRWVDKWRLNSGTTHAEGVVVKPAAWIDANAPWYLRWMRQVSVFYNQSDSLDLNYDPAINLAGQDIPNPTGTGKDYGFTLRLFNNRLIMKLNRYENRTQNQRGTAAPVGRVLLFDIYEVDYEDEDLPDDQTANRTFSLNKIASDWVKQQALAAGETLTPTEIFNRVAAIMQMTPERLRTLQLYRTRVTEVDEGLAKGYEFEMNWAPTDYLNLRFNASKAEARNITVAPGFAAYLEERLEFWQNLIDPLTGARWWTSAYVNEATGLPGQTAERWFNDSVKPDWDLAKQREGIPRDNVSEYTVKFLANMRLSGITNHPILKAVDVGGSIRWQSKIGIGNYGIDLDGPDPVTGQIVHTKLDPTRPVWGESTTIVDFNVGYRTKLWRNRVAARFQFAIANAFEDGRLQAVRADSNGKPYVWRIIDPRQFNFIATFEF</sequence>
<evidence type="ECO:0000256" key="6">
    <source>
        <dbReference type="ARBA" id="ARBA00023004"/>
    </source>
</evidence>
<keyword evidence="5" id="KW-0812">Transmembrane</keyword>
<proteinExistence type="predicted"/>
<evidence type="ECO:0000256" key="10">
    <source>
        <dbReference type="ARBA" id="ARBA00023237"/>
    </source>
</evidence>
<keyword evidence="4" id="KW-0410">Iron transport</keyword>
<evidence type="ECO:0000256" key="7">
    <source>
        <dbReference type="ARBA" id="ARBA00023065"/>
    </source>
</evidence>
<evidence type="ECO:0000256" key="11">
    <source>
        <dbReference type="SAM" id="MobiDB-lite"/>
    </source>
</evidence>
<dbReference type="PANTHER" id="PTHR32552:SF81">
    <property type="entry name" value="TONB-DEPENDENT OUTER MEMBRANE RECEPTOR"/>
    <property type="match status" value="1"/>
</dbReference>
<keyword evidence="7" id="KW-0406">Ion transport</keyword>
<keyword evidence="6" id="KW-0408">Iron</keyword>
<name>A0A178IEM4_9BACT</name>
<evidence type="ECO:0000256" key="8">
    <source>
        <dbReference type="ARBA" id="ARBA00023077"/>
    </source>
</evidence>
<dbReference type="Proteomes" id="UP000078486">
    <property type="component" value="Unassembled WGS sequence"/>
</dbReference>
<dbReference type="EMBL" id="LRRQ01000144">
    <property type="protein sequence ID" value="OAM88081.1"/>
    <property type="molecule type" value="Genomic_DNA"/>
</dbReference>
<evidence type="ECO:0000256" key="5">
    <source>
        <dbReference type="ARBA" id="ARBA00022692"/>
    </source>
</evidence>
<dbReference type="Gene3D" id="2.40.170.20">
    <property type="entry name" value="TonB-dependent receptor, beta-barrel domain"/>
    <property type="match status" value="2"/>
</dbReference>
<dbReference type="InterPro" id="IPR036942">
    <property type="entry name" value="Beta-barrel_TonB_sf"/>
</dbReference>
<evidence type="ECO:0000256" key="3">
    <source>
        <dbReference type="ARBA" id="ARBA00022452"/>
    </source>
</evidence>
<evidence type="ECO:0000313" key="13">
    <source>
        <dbReference type="Proteomes" id="UP000078486"/>
    </source>
</evidence>
<keyword evidence="10" id="KW-0998">Cell outer membrane</keyword>
<dbReference type="SUPFAM" id="SSF56935">
    <property type="entry name" value="Porins"/>
    <property type="match status" value="1"/>
</dbReference>
<dbReference type="PANTHER" id="PTHR32552">
    <property type="entry name" value="FERRICHROME IRON RECEPTOR-RELATED"/>
    <property type="match status" value="1"/>
</dbReference>
<evidence type="ECO:0000313" key="12">
    <source>
        <dbReference type="EMBL" id="OAM88081.1"/>
    </source>
</evidence>
<keyword evidence="9" id="KW-0472">Membrane</keyword>
<evidence type="ECO:0000256" key="2">
    <source>
        <dbReference type="ARBA" id="ARBA00022448"/>
    </source>
</evidence>
<keyword evidence="13" id="KW-1185">Reference proteome</keyword>
<dbReference type="InterPro" id="IPR039426">
    <property type="entry name" value="TonB-dep_rcpt-like"/>
</dbReference>
<organism evidence="12 13">
    <name type="scientific">Termitidicoccus mucosus</name>
    <dbReference type="NCBI Taxonomy" id="1184151"/>
    <lineage>
        <taxon>Bacteria</taxon>
        <taxon>Pseudomonadati</taxon>
        <taxon>Verrucomicrobiota</taxon>
        <taxon>Opitutia</taxon>
        <taxon>Opitutales</taxon>
        <taxon>Opitutaceae</taxon>
        <taxon>Termitidicoccus</taxon>
    </lineage>
</organism>
<feature type="region of interest" description="Disordered" evidence="11">
    <location>
        <begin position="1"/>
        <end position="46"/>
    </location>
</feature>
<comment type="caution">
    <text evidence="12">The sequence shown here is derived from an EMBL/GenBank/DDBJ whole genome shotgun (WGS) entry which is preliminary data.</text>
</comment>
<evidence type="ECO:0008006" key="14">
    <source>
        <dbReference type="Google" id="ProtNLM"/>
    </source>
</evidence>
<dbReference type="GO" id="GO:0006826">
    <property type="term" value="P:iron ion transport"/>
    <property type="evidence" value="ECO:0007669"/>
    <property type="project" value="UniProtKB-KW"/>
</dbReference>
<evidence type="ECO:0000256" key="1">
    <source>
        <dbReference type="ARBA" id="ARBA00004571"/>
    </source>
</evidence>
<evidence type="ECO:0000256" key="9">
    <source>
        <dbReference type="ARBA" id="ARBA00023136"/>
    </source>
</evidence>
<reference evidence="12 13" key="1">
    <citation type="submission" date="2016-01" db="EMBL/GenBank/DDBJ databases">
        <title>High potential of lignocellulose degradation of a new Verrucomicrobia species.</title>
        <authorList>
            <person name="Wang Y."/>
            <person name="Shi Y."/>
            <person name="Qiu Z."/>
            <person name="Liu S."/>
            <person name="Yang H."/>
        </authorList>
    </citation>
    <scope>NUCLEOTIDE SEQUENCE [LARGE SCALE GENOMIC DNA]</scope>
    <source>
        <strain evidence="12 13">TSB47</strain>
    </source>
</reference>
<gene>
    <name evidence="12" type="ORF">AW736_18580</name>
</gene>
<evidence type="ECO:0000256" key="4">
    <source>
        <dbReference type="ARBA" id="ARBA00022496"/>
    </source>
</evidence>
<keyword evidence="3" id="KW-1134">Transmembrane beta strand</keyword>
<accession>A0A178IEM4</accession>
<keyword evidence="8" id="KW-0798">TonB box</keyword>
<protein>
    <recommendedName>
        <fullName evidence="14">TonB-dependent receptor plug domain-containing protein</fullName>
    </recommendedName>
</protein>
<keyword evidence="2" id="KW-0813">Transport</keyword>